<dbReference type="OrthoDB" id="289250at2759"/>
<protein>
    <submittedName>
        <fullName evidence="1">Uncharacterized protein</fullName>
    </submittedName>
</protein>
<dbReference type="AlphaFoldDB" id="A0A0B1STN8"/>
<dbReference type="EMBL" id="KN560008">
    <property type="protein sequence ID" value="KHJ86565.1"/>
    <property type="molecule type" value="Genomic_DNA"/>
</dbReference>
<organism evidence="1 2">
    <name type="scientific">Oesophagostomum dentatum</name>
    <name type="common">Nodular worm</name>
    <dbReference type="NCBI Taxonomy" id="61180"/>
    <lineage>
        <taxon>Eukaryota</taxon>
        <taxon>Metazoa</taxon>
        <taxon>Ecdysozoa</taxon>
        <taxon>Nematoda</taxon>
        <taxon>Chromadorea</taxon>
        <taxon>Rhabditida</taxon>
        <taxon>Rhabditina</taxon>
        <taxon>Rhabditomorpha</taxon>
        <taxon>Strongyloidea</taxon>
        <taxon>Strongylidae</taxon>
        <taxon>Oesophagostomum</taxon>
    </lineage>
</organism>
<dbReference type="Proteomes" id="UP000053660">
    <property type="component" value="Unassembled WGS sequence"/>
</dbReference>
<keyword evidence="2" id="KW-1185">Reference proteome</keyword>
<reference evidence="1 2" key="1">
    <citation type="submission" date="2014-03" db="EMBL/GenBank/DDBJ databases">
        <title>Draft genome of the hookworm Oesophagostomum dentatum.</title>
        <authorList>
            <person name="Mitreva M."/>
        </authorList>
    </citation>
    <scope>NUCLEOTIDE SEQUENCE [LARGE SCALE GENOMIC DNA]</scope>
    <source>
        <strain evidence="1 2">OD-Hann</strain>
    </source>
</reference>
<proteinExistence type="predicted"/>
<evidence type="ECO:0000313" key="1">
    <source>
        <dbReference type="EMBL" id="KHJ86565.1"/>
    </source>
</evidence>
<name>A0A0B1STN8_OESDE</name>
<sequence length="125" mass="14235">MGLPRYSEKIPKYGPNQVTIPFVECGDLCGFDSDGFYPLHGPDVPAGPLGREYVFHEVVQPPTEPGYKKAVILKKEDRFTERNYDFNKKLERVVIYKLDKNAGNLGYDDDIVESITDFLMINNES</sequence>
<gene>
    <name evidence="1" type="ORF">OESDEN_13678</name>
</gene>
<evidence type="ECO:0000313" key="2">
    <source>
        <dbReference type="Proteomes" id="UP000053660"/>
    </source>
</evidence>
<accession>A0A0B1STN8</accession>